<dbReference type="EMBL" id="MF417888">
    <property type="protein sequence ID" value="ASN69262.1"/>
    <property type="molecule type" value="Genomic_DNA"/>
</dbReference>
<dbReference type="InterPro" id="IPR008841">
    <property type="entry name" value="Siphovirus-type_tail_N"/>
</dbReference>
<name>A0A2H4J2F3_9CAUD</name>
<reference evidence="2" key="1">
    <citation type="submission" date="2017-06" db="EMBL/GenBank/DDBJ databases">
        <title>Novel phages from South African skin metaviromes.</title>
        <authorList>
            <person name="van Zyl L.J."/>
            <person name="Abrahams Y."/>
            <person name="Stander E.A."/>
            <person name="Kirby B.M."/>
            <person name="Clavaud C."/>
            <person name="Farcet C."/>
            <person name="Breton L."/>
            <person name="Trindade M.I."/>
        </authorList>
    </citation>
    <scope>NUCLEOTIDE SEQUENCE</scope>
</reference>
<dbReference type="Pfam" id="PF05709">
    <property type="entry name" value="Sipho_tail"/>
    <property type="match status" value="1"/>
</dbReference>
<evidence type="ECO:0000313" key="2">
    <source>
        <dbReference type="EMBL" id="ASN69262.1"/>
    </source>
</evidence>
<evidence type="ECO:0000259" key="1">
    <source>
        <dbReference type="Pfam" id="PF05709"/>
    </source>
</evidence>
<proteinExistence type="predicted"/>
<accession>A0A2H4J2F3</accession>
<protein>
    <submittedName>
        <fullName evidence="2">Putative minor tail protein</fullName>
    </submittedName>
</protein>
<feature type="domain" description="Siphovirus-type tail component RIFT-related" evidence="1">
    <location>
        <begin position="16"/>
        <end position="132"/>
    </location>
</feature>
<sequence>MESCKKSWVEVMFKNKTYNLANIDGLYIQNISTTHPVGENDQIEIKGVDGVIPAPSTYKPFELEIELMYRGVDAKDVELLVFRLNNFLSVREPYYIRHSNMPGLKYAVLPNPKIEDEYKTLRDRTIKITFTCYKGYSESYEATNKMNFINDNWQFQEGLKAADKLKYVHYDWGYEIYNGSSDYINPFNQSLTIKLNLDAPKGFTLHNKTTGDKFEYYEPLKRNETFELRDVYPIKNYSEHVGHLTNFEWITLAPGYNDIEIYGRDLGYTKSEWIFNFTFK</sequence>
<gene>
    <name evidence="2" type="ORF">9S3_10</name>
</gene>
<organism evidence="2">
    <name type="scientific">uncultured Caudovirales phage</name>
    <dbReference type="NCBI Taxonomy" id="2100421"/>
    <lineage>
        <taxon>Viruses</taxon>
        <taxon>Duplodnaviria</taxon>
        <taxon>Heunggongvirae</taxon>
        <taxon>Uroviricota</taxon>
        <taxon>Caudoviricetes</taxon>
        <taxon>Peduoviridae</taxon>
        <taxon>Maltschvirus</taxon>
        <taxon>Maltschvirus maltsch</taxon>
    </lineage>
</organism>
<dbReference type="Gene3D" id="2.40.30.200">
    <property type="match status" value="1"/>
</dbReference>